<keyword evidence="4" id="KW-1185">Reference proteome</keyword>
<dbReference type="SUPFAM" id="SSF55174">
    <property type="entry name" value="Alpha-L RNA-binding motif"/>
    <property type="match status" value="1"/>
</dbReference>
<dbReference type="SMART" id="SM00363">
    <property type="entry name" value="S4"/>
    <property type="match status" value="1"/>
</dbReference>
<dbReference type="InterPro" id="IPR012677">
    <property type="entry name" value="Nucleotide-bd_a/b_plait_sf"/>
</dbReference>
<evidence type="ECO:0000256" key="1">
    <source>
        <dbReference type="PROSITE-ProRule" id="PRU00182"/>
    </source>
</evidence>
<name>A0ABW2PSU3_9BACL</name>
<dbReference type="InterPro" id="IPR036986">
    <property type="entry name" value="S4_RNA-bd_sf"/>
</dbReference>
<proteinExistence type="predicted"/>
<feature type="domain" description="RNA-binding S4" evidence="2">
    <location>
        <begin position="181"/>
        <end position="238"/>
    </location>
</feature>
<dbReference type="InterPro" id="IPR002942">
    <property type="entry name" value="S4_RNA-bd"/>
</dbReference>
<protein>
    <submittedName>
        <fullName evidence="3">RNA-binding protein</fullName>
    </submittedName>
</protein>
<reference evidence="4" key="1">
    <citation type="journal article" date="2019" name="Int. J. Syst. Evol. Microbiol.">
        <title>The Global Catalogue of Microorganisms (GCM) 10K type strain sequencing project: providing services to taxonomists for standard genome sequencing and annotation.</title>
        <authorList>
            <consortium name="The Broad Institute Genomics Platform"/>
            <consortium name="The Broad Institute Genome Sequencing Center for Infectious Disease"/>
            <person name="Wu L."/>
            <person name="Ma J."/>
        </authorList>
    </citation>
    <scope>NUCLEOTIDE SEQUENCE [LARGE SCALE GENOMIC DNA]</scope>
    <source>
        <strain evidence="4">CGMCC 1.16305</strain>
    </source>
</reference>
<evidence type="ECO:0000313" key="3">
    <source>
        <dbReference type="EMBL" id="MFC7392479.1"/>
    </source>
</evidence>
<dbReference type="RefSeq" id="WP_380964629.1">
    <property type="nucleotide sequence ID" value="NZ_JBHTCO010000004.1"/>
</dbReference>
<accession>A0ABW2PSU3</accession>
<evidence type="ECO:0000259" key="2">
    <source>
        <dbReference type="SMART" id="SM00363"/>
    </source>
</evidence>
<dbReference type="InterPro" id="IPR040591">
    <property type="entry name" value="RqcP2_RBD"/>
</dbReference>
<dbReference type="PROSITE" id="PS50889">
    <property type="entry name" value="S4"/>
    <property type="match status" value="1"/>
</dbReference>
<dbReference type="Pfam" id="PF01479">
    <property type="entry name" value="S4"/>
    <property type="match status" value="1"/>
</dbReference>
<dbReference type="Pfam" id="PF17774">
    <property type="entry name" value="YlmH_RBD"/>
    <property type="match status" value="1"/>
</dbReference>
<gene>
    <name evidence="3" type="ORF">ACFQRG_05730</name>
</gene>
<dbReference type="Gene3D" id="3.10.290.10">
    <property type="entry name" value="RNA-binding S4 domain"/>
    <property type="match status" value="1"/>
</dbReference>
<dbReference type="Gene3D" id="3.30.1370.160">
    <property type="match status" value="1"/>
</dbReference>
<dbReference type="PANTHER" id="PTHR13633">
    <property type="entry name" value="MITOCHONDRIAL TRANSCRIPTION RESCUE FACTOR 1"/>
    <property type="match status" value="1"/>
</dbReference>
<dbReference type="Proteomes" id="UP001596505">
    <property type="component" value="Unassembled WGS sequence"/>
</dbReference>
<keyword evidence="1" id="KW-0694">RNA-binding</keyword>
<dbReference type="PANTHER" id="PTHR13633:SF3">
    <property type="entry name" value="MITOCHONDRIAL TRANSCRIPTION RESCUE FACTOR 1"/>
    <property type="match status" value="1"/>
</dbReference>
<organism evidence="3 4">
    <name type="scientific">Scopulibacillus cellulosilyticus</name>
    <dbReference type="NCBI Taxonomy" id="2665665"/>
    <lineage>
        <taxon>Bacteria</taxon>
        <taxon>Bacillati</taxon>
        <taxon>Bacillota</taxon>
        <taxon>Bacilli</taxon>
        <taxon>Bacillales</taxon>
        <taxon>Sporolactobacillaceae</taxon>
        <taxon>Scopulibacillus</taxon>
    </lineage>
</organism>
<dbReference type="CDD" id="cd00165">
    <property type="entry name" value="S4"/>
    <property type="match status" value="1"/>
</dbReference>
<evidence type="ECO:0000313" key="4">
    <source>
        <dbReference type="Proteomes" id="UP001596505"/>
    </source>
</evidence>
<dbReference type="Gene3D" id="3.30.70.330">
    <property type="match status" value="1"/>
</dbReference>
<comment type="caution">
    <text evidence="3">The sequence shown here is derived from an EMBL/GenBank/DDBJ whole genome shotgun (WGS) entry which is preliminary data.</text>
</comment>
<dbReference type="EMBL" id="JBHTCO010000004">
    <property type="protein sequence ID" value="MFC7392479.1"/>
    <property type="molecule type" value="Genomic_DNA"/>
</dbReference>
<sequence length="257" mass="29102">MSIYQHFRDDEKPFIDTILDWQDFVMTRYAPKCTDFLDPRQQEILRLVIGSQGEVNAHFFGGFEAAERKRALLVPEYFQVQQESFGLSLFELDYPAKFAKITHRELLGSLLGLGLVRDKFGDLLFKDDCIQFLAAQEVADFVAAHLTHVGKVGVSCKEKPLSEILHIETHWDEAAGTVSSLRLDTVLSEIYKLSRTKIAGHIESGGVKVNWKTVEKTGYELAPGDYLSVRGFGRSRLFAVEGVTKKGKQRIRYGRLV</sequence>